<dbReference type="PANTHER" id="PTHR30055">
    <property type="entry name" value="HTH-TYPE TRANSCRIPTIONAL REGULATOR RUTR"/>
    <property type="match status" value="1"/>
</dbReference>
<evidence type="ECO:0000256" key="3">
    <source>
        <dbReference type="SAM" id="MobiDB-lite"/>
    </source>
</evidence>
<dbReference type="Gene3D" id="1.10.357.10">
    <property type="entry name" value="Tetracycline Repressor, domain 2"/>
    <property type="match status" value="1"/>
</dbReference>
<proteinExistence type="predicted"/>
<feature type="region of interest" description="Disordered" evidence="3">
    <location>
        <begin position="1"/>
        <end position="30"/>
    </location>
</feature>
<reference evidence="5 6" key="1">
    <citation type="submission" date="2017-07" db="EMBL/GenBank/DDBJ databases">
        <title>First draft Genome Sequence of Nocardia cerradoensis isolated from human infection.</title>
        <authorList>
            <person name="Carrasco G."/>
        </authorList>
    </citation>
    <scope>NUCLEOTIDE SEQUENCE [LARGE SCALE GENOMIC DNA]</scope>
    <source>
        <strain evidence="5 6">CNM20130759</strain>
    </source>
</reference>
<dbReference type="Proteomes" id="UP000215506">
    <property type="component" value="Unassembled WGS sequence"/>
</dbReference>
<name>A0A231H7R0_9NOCA</name>
<comment type="caution">
    <text evidence="5">The sequence shown here is derived from an EMBL/GenBank/DDBJ whole genome shotgun (WGS) entry which is preliminary data.</text>
</comment>
<keyword evidence="6" id="KW-1185">Reference proteome</keyword>
<dbReference type="InterPro" id="IPR001647">
    <property type="entry name" value="HTH_TetR"/>
</dbReference>
<gene>
    <name evidence="5" type="primary">betI_9</name>
    <name evidence="5" type="ORF">B7C42_03010</name>
</gene>
<sequence length="244" mass="25957">MNCDTPDSPPSNSSHSSDPHASDPVFAAAPHPGALPLEAVAVELPPSAITTALPVAEHSERSDAVRNRQLLLDAAEELVREFGADSVTMDAVAKRAGVGKGTVFRRFGNRSGLMLALLDQSEQKLQAAFMFGPPPLGPGAPPLQRLIAYGRARLAGIEVEGEMRRAADESGRYASAPYNISKTHVSLLLRQLEVGGDIALTADTLLAILDAGLVLHQLRVLGYRPEQIADHWENVVRALVAPAQ</sequence>
<evidence type="ECO:0000313" key="6">
    <source>
        <dbReference type="Proteomes" id="UP000215506"/>
    </source>
</evidence>
<dbReference type="AlphaFoldDB" id="A0A231H7R0"/>
<feature type="domain" description="HTH tetR-type" evidence="4">
    <location>
        <begin position="65"/>
        <end position="125"/>
    </location>
</feature>
<protein>
    <submittedName>
        <fullName evidence="5">HTH-type transcriptional regulator BetI</fullName>
    </submittedName>
</protein>
<dbReference type="PROSITE" id="PS50977">
    <property type="entry name" value="HTH_TETR_2"/>
    <property type="match status" value="1"/>
</dbReference>
<accession>A0A231H7R0</accession>
<evidence type="ECO:0000256" key="1">
    <source>
        <dbReference type="ARBA" id="ARBA00023125"/>
    </source>
</evidence>
<feature type="DNA-binding region" description="H-T-H motif" evidence="2">
    <location>
        <begin position="88"/>
        <end position="107"/>
    </location>
</feature>
<dbReference type="PANTHER" id="PTHR30055:SF209">
    <property type="entry name" value="POSSIBLE TRANSCRIPTIONAL REGULATORY PROTEIN (PROBABLY TETR-FAMILY)"/>
    <property type="match status" value="1"/>
</dbReference>
<keyword evidence="1 2" id="KW-0238">DNA-binding</keyword>
<dbReference type="Pfam" id="PF00440">
    <property type="entry name" value="TetR_N"/>
    <property type="match status" value="1"/>
</dbReference>
<evidence type="ECO:0000259" key="4">
    <source>
        <dbReference type="PROSITE" id="PS50977"/>
    </source>
</evidence>
<dbReference type="InterPro" id="IPR050109">
    <property type="entry name" value="HTH-type_TetR-like_transc_reg"/>
</dbReference>
<evidence type="ECO:0000313" key="5">
    <source>
        <dbReference type="EMBL" id="OXR45053.1"/>
    </source>
</evidence>
<dbReference type="InterPro" id="IPR009057">
    <property type="entry name" value="Homeodomain-like_sf"/>
</dbReference>
<dbReference type="GO" id="GO:0003700">
    <property type="term" value="F:DNA-binding transcription factor activity"/>
    <property type="evidence" value="ECO:0007669"/>
    <property type="project" value="TreeGrafter"/>
</dbReference>
<dbReference type="EMBL" id="NGAF01000005">
    <property type="protein sequence ID" value="OXR45053.1"/>
    <property type="molecule type" value="Genomic_DNA"/>
</dbReference>
<evidence type="ECO:0000256" key="2">
    <source>
        <dbReference type="PROSITE-ProRule" id="PRU00335"/>
    </source>
</evidence>
<organism evidence="5 6">
    <name type="scientific">Nocardia cerradoensis</name>
    <dbReference type="NCBI Taxonomy" id="85688"/>
    <lineage>
        <taxon>Bacteria</taxon>
        <taxon>Bacillati</taxon>
        <taxon>Actinomycetota</taxon>
        <taxon>Actinomycetes</taxon>
        <taxon>Mycobacteriales</taxon>
        <taxon>Nocardiaceae</taxon>
        <taxon>Nocardia</taxon>
    </lineage>
</organism>
<dbReference type="PRINTS" id="PR00455">
    <property type="entry name" value="HTHTETR"/>
</dbReference>
<dbReference type="GO" id="GO:0000976">
    <property type="term" value="F:transcription cis-regulatory region binding"/>
    <property type="evidence" value="ECO:0007669"/>
    <property type="project" value="TreeGrafter"/>
</dbReference>
<dbReference type="SUPFAM" id="SSF46689">
    <property type="entry name" value="Homeodomain-like"/>
    <property type="match status" value="1"/>
</dbReference>